<feature type="domain" description="2-C-methyl-D-erythritol 2,4-cyclodiphosphate synthase" evidence="8">
    <location>
        <begin position="1"/>
        <end position="154"/>
    </location>
</feature>
<accession>X0X6I8</accession>
<sequence>MRVGLGYDVHRFIKGGSLVLGGVEIPYDKGLEGWSDADVLTHAVIDALLGAAALGDIGRHFPADAPEYKDISSLILLEKTREMLAEQGWRIVNIDATVLAAAPRLMEFLGFMRRELGRALDIDVNRVSVKAGTGNGLGEIGRGEGIAAYAVALLEGSQDENI</sequence>
<evidence type="ECO:0000313" key="9">
    <source>
        <dbReference type="EMBL" id="GAG30987.1"/>
    </source>
</evidence>
<dbReference type="GO" id="GO:0016114">
    <property type="term" value="P:terpenoid biosynthetic process"/>
    <property type="evidence" value="ECO:0007669"/>
    <property type="project" value="InterPro"/>
</dbReference>
<dbReference type="CDD" id="cd00554">
    <property type="entry name" value="MECDP_synthase"/>
    <property type="match status" value="1"/>
</dbReference>
<protein>
    <recommendedName>
        <fullName evidence="4">2-C-methyl-D-erythritol 2,4-cyclodiphosphate synthase</fullName>
        <ecNumber evidence="4">4.6.1.12</ecNumber>
    </recommendedName>
</protein>
<keyword evidence="5" id="KW-0479">Metal-binding</keyword>
<gene>
    <name evidence="9" type="ORF">S01H1_61046</name>
</gene>
<proteinExistence type="inferred from homology"/>
<dbReference type="InterPro" id="IPR003526">
    <property type="entry name" value="MECDP_synthase"/>
</dbReference>
<dbReference type="PANTHER" id="PTHR43181">
    <property type="entry name" value="2-C-METHYL-D-ERYTHRITOL 2,4-CYCLODIPHOSPHATE SYNTHASE, CHLOROPLASTIC"/>
    <property type="match status" value="1"/>
</dbReference>
<evidence type="ECO:0000256" key="6">
    <source>
        <dbReference type="ARBA" id="ARBA00023229"/>
    </source>
</evidence>
<dbReference type="PROSITE" id="PS01350">
    <property type="entry name" value="ISPF"/>
    <property type="match status" value="1"/>
</dbReference>
<comment type="pathway">
    <text evidence="3">Isoprenoid biosynthesis; isopentenyl diphosphate biosynthesis via DXP pathway; isopentenyl diphosphate from 1-deoxy-D-xylulose 5-phosphate: step 4/6.</text>
</comment>
<dbReference type="Pfam" id="PF02542">
    <property type="entry name" value="YgbB"/>
    <property type="match status" value="1"/>
</dbReference>
<evidence type="ECO:0000256" key="5">
    <source>
        <dbReference type="ARBA" id="ARBA00022723"/>
    </source>
</evidence>
<evidence type="ECO:0000256" key="3">
    <source>
        <dbReference type="ARBA" id="ARBA00004709"/>
    </source>
</evidence>
<dbReference type="UniPathway" id="UPA00056">
    <property type="reaction ID" value="UER00095"/>
</dbReference>
<dbReference type="EC" id="4.6.1.12" evidence="4"/>
<evidence type="ECO:0000256" key="7">
    <source>
        <dbReference type="ARBA" id="ARBA00023239"/>
    </source>
</evidence>
<evidence type="ECO:0000256" key="1">
    <source>
        <dbReference type="ARBA" id="ARBA00000200"/>
    </source>
</evidence>
<dbReference type="GO" id="GO:0008685">
    <property type="term" value="F:2-C-methyl-D-erythritol 2,4-cyclodiphosphate synthase activity"/>
    <property type="evidence" value="ECO:0007669"/>
    <property type="project" value="UniProtKB-EC"/>
</dbReference>
<dbReference type="AlphaFoldDB" id="X0X6I8"/>
<dbReference type="GO" id="GO:0019288">
    <property type="term" value="P:isopentenyl diphosphate biosynthetic process, methylerythritol 4-phosphate pathway"/>
    <property type="evidence" value="ECO:0007669"/>
    <property type="project" value="UniProtKB-UniPathway"/>
</dbReference>
<keyword evidence="6" id="KW-0414">Isoprene biosynthesis</keyword>
<evidence type="ECO:0000259" key="8">
    <source>
        <dbReference type="Pfam" id="PF02542"/>
    </source>
</evidence>
<comment type="cofactor">
    <cofactor evidence="2">
        <name>a divalent metal cation</name>
        <dbReference type="ChEBI" id="CHEBI:60240"/>
    </cofactor>
</comment>
<keyword evidence="7" id="KW-0456">Lyase</keyword>
<comment type="catalytic activity">
    <reaction evidence="1">
        <text>4-CDP-2-C-methyl-D-erythritol 2-phosphate = 2-C-methyl-D-erythritol 2,4-cyclic diphosphate + CMP</text>
        <dbReference type="Rhea" id="RHEA:23864"/>
        <dbReference type="ChEBI" id="CHEBI:57919"/>
        <dbReference type="ChEBI" id="CHEBI:58483"/>
        <dbReference type="ChEBI" id="CHEBI:60377"/>
        <dbReference type="EC" id="4.6.1.12"/>
    </reaction>
</comment>
<dbReference type="GO" id="GO:0046872">
    <property type="term" value="F:metal ion binding"/>
    <property type="evidence" value="ECO:0007669"/>
    <property type="project" value="UniProtKB-KW"/>
</dbReference>
<comment type="caution">
    <text evidence="9">The sequence shown here is derived from an EMBL/GenBank/DDBJ whole genome shotgun (WGS) entry which is preliminary data.</text>
</comment>
<name>X0X6I8_9ZZZZ</name>
<dbReference type="Gene3D" id="3.30.1330.50">
    <property type="entry name" value="2-C-methyl-D-erythritol 2,4-cyclodiphosphate synthase"/>
    <property type="match status" value="1"/>
</dbReference>
<reference evidence="9" key="1">
    <citation type="journal article" date="2014" name="Front. Microbiol.">
        <title>High frequency of phylogenetically diverse reductive dehalogenase-homologous genes in deep subseafloor sedimentary metagenomes.</title>
        <authorList>
            <person name="Kawai M."/>
            <person name="Futagami T."/>
            <person name="Toyoda A."/>
            <person name="Takaki Y."/>
            <person name="Nishi S."/>
            <person name="Hori S."/>
            <person name="Arai W."/>
            <person name="Tsubouchi T."/>
            <person name="Morono Y."/>
            <person name="Uchiyama I."/>
            <person name="Ito T."/>
            <person name="Fujiyama A."/>
            <person name="Inagaki F."/>
            <person name="Takami H."/>
        </authorList>
    </citation>
    <scope>NUCLEOTIDE SEQUENCE</scope>
    <source>
        <strain evidence="9">Expedition CK06-06</strain>
    </source>
</reference>
<dbReference type="InterPro" id="IPR020555">
    <property type="entry name" value="MECDP_synthase_CS"/>
</dbReference>
<dbReference type="HAMAP" id="MF_00107">
    <property type="entry name" value="IspF"/>
    <property type="match status" value="1"/>
</dbReference>
<dbReference type="SUPFAM" id="SSF69765">
    <property type="entry name" value="IpsF-like"/>
    <property type="match status" value="1"/>
</dbReference>
<organism evidence="9">
    <name type="scientific">marine sediment metagenome</name>
    <dbReference type="NCBI Taxonomy" id="412755"/>
    <lineage>
        <taxon>unclassified sequences</taxon>
        <taxon>metagenomes</taxon>
        <taxon>ecological metagenomes</taxon>
    </lineage>
</organism>
<evidence type="ECO:0000256" key="4">
    <source>
        <dbReference type="ARBA" id="ARBA00012579"/>
    </source>
</evidence>
<dbReference type="PANTHER" id="PTHR43181:SF1">
    <property type="entry name" value="2-C-METHYL-D-ERYTHRITOL 2,4-CYCLODIPHOSPHATE SYNTHASE, CHLOROPLASTIC"/>
    <property type="match status" value="1"/>
</dbReference>
<dbReference type="NCBIfam" id="TIGR00151">
    <property type="entry name" value="ispF"/>
    <property type="match status" value="1"/>
</dbReference>
<dbReference type="InterPro" id="IPR036571">
    <property type="entry name" value="MECDP_synthase_sf"/>
</dbReference>
<dbReference type="EMBL" id="BARS01040006">
    <property type="protein sequence ID" value="GAG30987.1"/>
    <property type="molecule type" value="Genomic_DNA"/>
</dbReference>
<evidence type="ECO:0000256" key="2">
    <source>
        <dbReference type="ARBA" id="ARBA00001968"/>
    </source>
</evidence>